<organism evidence="1 2">
    <name type="scientific">Brevundimonas vesicularis</name>
    <name type="common">Pseudomonas vesicularis</name>
    <dbReference type="NCBI Taxonomy" id="41276"/>
    <lineage>
        <taxon>Bacteria</taxon>
        <taxon>Pseudomonadati</taxon>
        <taxon>Pseudomonadota</taxon>
        <taxon>Alphaproteobacteria</taxon>
        <taxon>Caulobacterales</taxon>
        <taxon>Caulobacteraceae</taxon>
        <taxon>Brevundimonas</taxon>
    </lineage>
</organism>
<comment type="caution">
    <text evidence="1">The sequence shown here is derived from an EMBL/GenBank/DDBJ whole genome shotgun (WGS) entry which is preliminary data.</text>
</comment>
<sequence>MHPRKRGKNLNTTRIVEILNADGTTAEIAEATGYSIGTVRRVRRLEGHIGDLFRMDYIAPRLMAAGLITHRDDLTHALPEDSEIAAVLGLHDWRKCRSVIQRRRAANAAAIEVGGLKIINGCVDRFFEHGGRLN</sequence>
<dbReference type="AlphaFoldDB" id="A0A7W9FX52"/>
<evidence type="ECO:0000313" key="1">
    <source>
        <dbReference type="EMBL" id="MBB5773224.1"/>
    </source>
</evidence>
<protein>
    <submittedName>
        <fullName evidence="1">Uncharacterized protein</fullName>
    </submittedName>
</protein>
<dbReference type="RefSeq" id="WP_184280360.1">
    <property type="nucleotide sequence ID" value="NZ_JACHLJ010000009.1"/>
</dbReference>
<reference evidence="1 2" key="1">
    <citation type="submission" date="2020-08" db="EMBL/GenBank/DDBJ databases">
        <title>Functional genomics of gut bacteria from endangered species of beetles.</title>
        <authorList>
            <person name="Carlos-Shanley C."/>
        </authorList>
    </citation>
    <scope>NUCLEOTIDE SEQUENCE [LARGE SCALE GENOMIC DNA]</scope>
    <source>
        <strain evidence="1 2">S00192</strain>
    </source>
</reference>
<dbReference type="EMBL" id="JACHLJ010000009">
    <property type="protein sequence ID" value="MBB5773224.1"/>
    <property type="molecule type" value="Genomic_DNA"/>
</dbReference>
<proteinExistence type="predicted"/>
<dbReference type="Proteomes" id="UP000556201">
    <property type="component" value="Unassembled WGS sequence"/>
</dbReference>
<name>A0A7W9FX52_BREVE</name>
<gene>
    <name evidence="1" type="ORF">HNP47_003249</name>
</gene>
<evidence type="ECO:0000313" key="2">
    <source>
        <dbReference type="Proteomes" id="UP000556201"/>
    </source>
</evidence>
<accession>A0A7W9FX52</accession>